<dbReference type="InParanoid" id="W0RMU0"/>
<dbReference type="AlphaFoldDB" id="W0RMU0"/>
<proteinExistence type="predicted"/>
<geneLocation type="plasmid" evidence="2 4">
    <name>1</name>
</geneLocation>
<keyword evidence="1" id="KW-1133">Transmembrane helix</keyword>
<sequence>MPNVATFLAGAGSGAIGAALFLGARALVRWLRRRASGARRLETLKDRSHLG</sequence>
<evidence type="ECO:0000256" key="1">
    <source>
        <dbReference type="SAM" id="Phobius"/>
    </source>
</evidence>
<name>W0RMU0_9BACT</name>
<dbReference type="Proteomes" id="UP000019151">
    <property type="component" value="Plasmid 1"/>
</dbReference>
<dbReference type="HOGENOM" id="CLU_3099230_0_0_0"/>
<dbReference type="EMBL" id="CP007129">
    <property type="protein sequence ID" value="AHG92164.1"/>
    <property type="molecule type" value="Genomic_DNA"/>
</dbReference>
<reference evidence="2" key="1">
    <citation type="submission" date="2013-12" db="EMBL/GenBank/DDBJ databases">
        <authorList>
            <person name="DeBruyn J.M."/>
            <person name="Radosevich M."/>
            <person name="Wommack K.Eric."/>
            <person name="Polson S."/>
            <person name="Hauser L.J."/>
            <person name="Fawaz M.N."/>
            <person name="Korlach J."/>
            <person name="Tsai Y.-C."/>
        </authorList>
    </citation>
    <scope>NUCLEOTIDE SEQUENCE</scope>
    <source>
        <strain evidence="2">KBS708</strain>
        <plasmid evidence="2">1</plasmid>
    </source>
</reference>
<evidence type="ECO:0000313" key="2">
    <source>
        <dbReference type="EMBL" id="AHG92096.1"/>
    </source>
</evidence>
<dbReference type="EMBL" id="CP007129">
    <property type="protein sequence ID" value="AHG92096.1"/>
    <property type="molecule type" value="Genomic_DNA"/>
</dbReference>
<reference evidence="2 4" key="2">
    <citation type="journal article" date="2014" name="Genome Announc.">
        <title>Genome Sequence and Methylome of Soil Bacterium Gemmatirosa kalamazoonensis KBS708T, a Member of the Rarely Cultivated Gemmatimonadetes Phylum.</title>
        <authorList>
            <person name="Debruyn J.M."/>
            <person name="Radosevich M."/>
            <person name="Wommack K.E."/>
            <person name="Polson S.W."/>
            <person name="Hauser L.J."/>
            <person name="Fawaz M.N."/>
            <person name="Korlach J."/>
            <person name="Tsai Y.C."/>
        </authorList>
    </citation>
    <scope>NUCLEOTIDE SEQUENCE [LARGE SCALE GENOMIC DNA]</scope>
    <source>
        <strain evidence="2 4">KBS708</strain>
        <plasmid evidence="2">1</plasmid>
        <plasmid evidence="4">Plasmid 1</plasmid>
    </source>
</reference>
<organism evidence="2 4">
    <name type="scientific">Gemmatirosa kalamazoonensis</name>
    <dbReference type="NCBI Taxonomy" id="861299"/>
    <lineage>
        <taxon>Bacteria</taxon>
        <taxon>Pseudomonadati</taxon>
        <taxon>Gemmatimonadota</taxon>
        <taxon>Gemmatimonadia</taxon>
        <taxon>Gemmatimonadales</taxon>
        <taxon>Gemmatimonadaceae</taxon>
        <taxon>Gemmatirosa</taxon>
    </lineage>
</organism>
<keyword evidence="1" id="KW-0812">Transmembrane</keyword>
<gene>
    <name evidence="2" type="ORF">J421_4561</name>
    <name evidence="3" type="ORF">J421_4629</name>
</gene>
<keyword evidence="1" id="KW-0472">Membrane</keyword>
<keyword evidence="4" id="KW-1185">Reference proteome</keyword>
<keyword evidence="2" id="KW-0614">Plasmid</keyword>
<feature type="transmembrane region" description="Helical" evidence="1">
    <location>
        <begin position="6"/>
        <end position="28"/>
    </location>
</feature>
<evidence type="ECO:0000313" key="3">
    <source>
        <dbReference type="EMBL" id="AHG92164.1"/>
    </source>
</evidence>
<dbReference type="KEGG" id="gba:J421_4561"/>
<accession>W0RMU0</accession>
<protein>
    <submittedName>
        <fullName evidence="2">Uncharacterized protein</fullName>
    </submittedName>
</protein>
<dbReference type="KEGG" id="gba:J421_4629"/>
<dbReference type="RefSeq" id="WP_158508879.1">
    <property type="nucleotide sequence ID" value="NZ_CP007129.1"/>
</dbReference>
<evidence type="ECO:0000313" key="4">
    <source>
        <dbReference type="Proteomes" id="UP000019151"/>
    </source>
</evidence>